<evidence type="ECO:0000313" key="2">
    <source>
        <dbReference type="EMBL" id="KAL2078020.1"/>
    </source>
</evidence>
<dbReference type="AlphaFoldDB" id="A0ABD1ISP8"/>
<dbReference type="Gene3D" id="2.30.29.30">
    <property type="entry name" value="Pleckstrin-homology domain (PH domain)/Phosphotyrosine-binding domain (PTB)"/>
    <property type="match status" value="1"/>
</dbReference>
<name>A0ABD1ISP8_9TELE</name>
<dbReference type="PANTHER" id="PTHR47014:SF1">
    <property type="entry name" value="PLECKSTRIN HOMOLOGY DOMAIN-CONTAINING FAMILY S MEMBER 1"/>
    <property type="match status" value="1"/>
</dbReference>
<dbReference type="InterPro" id="IPR042986">
    <property type="entry name" value="PLEKHS1"/>
</dbReference>
<dbReference type="Proteomes" id="UP001591681">
    <property type="component" value="Unassembled WGS sequence"/>
</dbReference>
<keyword evidence="3" id="KW-1185">Reference proteome</keyword>
<dbReference type="InterPro" id="IPR011993">
    <property type="entry name" value="PH-like_dom_sf"/>
</dbReference>
<dbReference type="PANTHER" id="PTHR47014">
    <property type="entry name" value="PLECKSTRIN HOMOLOGY DOMAIN-CONTAINING FAMILY S MEMBER 1"/>
    <property type="match status" value="1"/>
</dbReference>
<dbReference type="SUPFAM" id="SSF50729">
    <property type="entry name" value="PH domain-like"/>
    <property type="match status" value="1"/>
</dbReference>
<evidence type="ECO:0000313" key="3">
    <source>
        <dbReference type="Proteomes" id="UP001591681"/>
    </source>
</evidence>
<dbReference type="EMBL" id="JBHFQA010000023">
    <property type="protein sequence ID" value="KAL2078020.1"/>
    <property type="molecule type" value="Genomic_DNA"/>
</dbReference>
<gene>
    <name evidence="2" type="ORF">ACEWY4_025705</name>
</gene>
<feature type="region of interest" description="Disordered" evidence="1">
    <location>
        <begin position="110"/>
        <end position="146"/>
    </location>
</feature>
<evidence type="ECO:0008006" key="4">
    <source>
        <dbReference type="Google" id="ProtNLM"/>
    </source>
</evidence>
<organism evidence="2 3">
    <name type="scientific">Coilia grayii</name>
    <name type="common">Gray's grenadier anchovy</name>
    <dbReference type="NCBI Taxonomy" id="363190"/>
    <lineage>
        <taxon>Eukaryota</taxon>
        <taxon>Metazoa</taxon>
        <taxon>Chordata</taxon>
        <taxon>Craniata</taxon>
        <taxon>Vertebrata</taxon>
        <taxon>Euteleostomi</taxon>
        <taxon>Actinopterygii</taxon>
        <taxon>Neopterygii</taxon>
        <taxon>Teleostei</taxon>
        <taxon>Clupei</taxon>
        <taxon>Clupeiformes</taxon>
        <taxon>Clupeoidei</taxon>
        <taxon>Engraulidae</taxon>
        <taxon>Coilinae</taxon>
        <taxon>Coilia</taxon>
    </lineage>
</organism>
<feature type="compositionally biased region" description="Basic and acidic residues" evidence="1">
    <location>
        <begin position="135"/>
        <end position="146"/>
    </location>
</feature>
<protein>
    <recommendedName>
        <fullName evidence="4">PH domain-containing protein</fullName>
    </recommendedName>
</protein>
<accession>A0ABD1ISP8</accession>
<evidence type="ECO:0000256" key="1">
    <source>
        <dbReference type="SAM" id="MobiDB-lite"/>
    </source>
</evidence>
<reference evidence="2 3" key="1">
    <citation type="submission" date="2024-09" db="EMBL/GenBank/DDBJ databases">
        <title>A chromosome-level genome assembly of Gray's grenadier anchovy, Coilia grayii.</title>
        <authorList>
            <person name="Fu Z."/>
        </authorList>
    </citation>
    <scope>NUCLEOTIDE SEQUENCE [LARGE SCALE GENOMIC DNA]</scope>
    <source>
        <strain evidence="2">G4</strain>
        <tissue evidence="2">Muscle</tissue>
    </source>
</reference>
<sequence>MFALQASAATTSNTFQKCTDTEKSWTRRYFVLIKTCEDTCILKYFKSEKEKEKEKSLGEIDVAGISMLMFCPETHSMFGWIHEHFRCPTACVLLLRAGGRDYFLVGENSEDSEDSDFYDGNNGPKAQDSPVNKPVADESKDRQVQI</sequence>
<comment type="caution">
    <text evidence="2">The sequence shown here is derived from an EMBL/GenBank/DDBJ whole genome shotgun (WGS) entry which is preliminary data.</text>
</comment>
<proteinExistence type="predicted"/>